<dbReference type="GO" id="GO:0004843">
    <property type="term" value="F:cysteine-type deubiquitinase activity"/>
    <property type="evidence" value="ECO:0007669"/>
    <property type="project" value="InterPro"/>
</dbReference>
<dbReference type="InterPro" id="IPR033979">
    <property type="entry name" value="MINDY_domain"/>
</dbReference>
<dbReference type="GO" id="GO:1990380">
    <property type="term" value="F:K48-linked deubiquitinase activity"/>
    <property type="evidence" value="ECO:0007669"/>
    <property type="project" value="InterPro"/>
</dbReference>
<evidence type="ECO:0000313" key="2">
    <source>
        <dbReference type="EMBL" id="ONM02495.1"/>
    </source>
</evidence>
<dbReference type="EMBL" id="CM007647">
    <property type="protein sequence ID" value="ONM02495.1"/>
    <property type="molecule type" value="Genomic_DNA"/>
</dbReference>
<dbReference type="PANTHER" id="PTHR18063:SF6">
    <property type="entry name" value="UBIQUITIN CARBOXYL-TERMINAL HYDROLASE"/>
    <property type="match status" value="1"/>
</dbReference>
<protein>
    <submittedName>
        <fullName evidence="2">Alanine--tRNA ligase</fullName>
    </submittedName>
</protein>
<evidence type="ECO:0000259" key="1">
    <source>
        <dbReference type="Pfam" id="PF04424"/>
    </source>
</evidence>
<dbReference type="AlphaFoldDB" id="A0A1D6KHK4"/>
<sequence length="209" mass="24065">MSTLVAWLVTRNLRCLLTFTCACTTKQVNRSALNIIYSVLALSKKGFTLTSWSLLEMPRTEFIHFLFLCHCRQRSPAWREKNPRFRYQESVGEPSHPSCPEAPFVWQYTNAGMQLYICKCFENECPLTLKLSYCPLILQLEQNLELSEFNKQVLGVLPKLTCSLYFDVTFSSSCGLEKTFETALFGFLGVPLRHGWLVDPQVPIIHRLI</sequence>
<dbReference type="PANTHER" id="PTHR18063">
    <property type="entry name" value="NF-E2 INDUCIBLE PROTEIN"/>
    <property type="match status" value="1"/>
</dbReference>
<name>A0A1D6KHK4_MAIZE</name>
<dbReference type="InterPro" id="IPR007518">
    <property type="entry name" value="MINDY"/>
</dbReference>
<proteinExistence type="predicted"/>
<reference evidence="2" key="1">
    <citation type="submission" date="2015-12" db="EMBL/GenBank/DDBJ databases">
        <title>Update maize B73 reference genome by single molecule sequencing technologies.</title>
        <authorList>
            <consortium name="Maize Genome Sequencing Project"/>
            <person name="Ware D."/>
        </authorList>
    </citation>
    <scope>NUCLEOTIDE SEQUENCE [LARGE SCALE GENOMIC DNA]</scope>
    <source>
        <tissue evidence="2">Seedling</tissue>
    </source>
</reference>
<dbReference type="Pfam" id="PF04424">
    <property type="entry name" value="MINDY_DUB"/>
    <property type="match status" value="1"/>
</dbReference>
<gene>
    <name evidence="2" type="ORF">ZEAMMB73_Zm00001d031241</name>
</gene>
<organism evidence="2">
    <name type="scientific">Zea mays</name>
    <name type="common">Maize</name>
    <dbReference type="NCBI Taxonomy" id="4577"/>
    <lineage>
        <taxon>Eukaryota</taxon>
        <taxon>Viridiplantae</taxon>
        <taxon>Streptophyta</taxon>
        <taxon>Embryophyta</taxon>
        <taxon>Tracheophyta</taxon>
        <taxon>Spermatophyta</taxon>
        <taxon>Magnoliopsida</taxon>
        <taxon>Liliopsida</taxon>
        <taxon>Poales</taxon>
        <taxon>Poaceae</taxon>
        <taxon>PACMAD clade</taxon>
        <taxon>Panicoideae</taxon>
        <taxon>Andropogonodae</taxon>
        <taxon>Andropogoneae</taxon>
        <taxon>Tripsacinae</taxon>
        <taxon>Zea</taxon>
    </lineage>
</organism>
<accession>A0A1D6KHK4</accession>
<keyword evidence="2" id="KW-0436">Ligase</keyword>
<feature type="domain" description="MINDY deubiquitinase" evidence="1">
    <location>
        <begin position="146"/>
        <end position="203"/>
    </location>
</feature>
<dbReference type="GO" id="GO:0016874">
    <property type="term" value="F:ligase activity"/>
    <property type="evidence" value="ECO:0007669"/>
    <property type="project" value="UniProtKB-KW"/>
</dbReference>